<protein>
    <submittedName>
        <fullName evidence="2">Uncharacterized protein</fullName>
    </submittedName>
</protein>
<dbReference type="Proteomes" id="UP000321103">
    <property type="component" value="Unassembled WGS sequence"/>
</dbReference>
<dbReference type="EMBL" id="BJZS01000032">
    <property type="protein sequence ID" value="GEO95165.1"/>
    <property type="molecule type" value="Genomic_DNA"/>
</dbReference>
<dbReference type="AlphaFoldDB" id="A0A512IBT2"/>
<reference evidence="2 3" key="1">
    <citation type="submission" date="2019-07" db="EMBL/GenBank/DDBJ databases">
        <title>Whole genome shotgun sequence of Kocuria turfanensis NBRC 107627.</title>
        <authorList>
            <person name="Hosoyama A."/>
            <person name="Uohara A."/>
            <person name="Ohji S."/>
            <person name="Ichikawa N."/>
        </authorList>
    </citation>
    <scope>NUCLEOTIDE SEQUENCE [LARGE SCALE GENOMIC DNA]</scope>
    <source>
        <strain evidence="2 3">NBRC 107627</strain>
    </source>
</reference>
<keyword evidence="3" id="KW-1185">Reference proteome</keyword>
<evidence type="ECO:0000256" key="1">
    <source>
        <dbReference type="SAM" id="MobiDB-lite"/>
    </source>
</evidence>
<evidence type="ECO:0000313" key="2">
    <source>
        <dbReference type="EMBL" id="GEO95165.1"/>
    </source>
</evidence>
<comment type="caution">
    <text evidence="2">The sequence shown here is derived from an EMBL/GenBank/DDBJ whole genome shotgun (WGS) entry which is preliminary data.</text>
</comment>
<feature type="region of interest" description="Disordered" evidence="1">
    <location>
        <begin position="1"/>
        <end position="68"/>
    </location>
</feature>
<feature type="compositionally biased region" description="Low complexity" evidence="1">
    <location>
        <begin position="10"/>
        <end position="39"/>
    </location>
</feature>
<evidence type="ECO:0000313" key="3">
    <source>
        <dbReference type="Proteomes" id="UP000321103"/>
    </source>
</evidence>
<accession>A0A512IBT2</accession>
<name>A0A512IBT2_9MICC</name>
<sequence>MTRRLRAEWSVPAAAAPVSGTPAVGAGAGAGVVSDTGTSGLMGGGSFGTQQGYTGAAAPRPGSFPPGT</sequence>
<organism evidence="2 3">
    <name type="scientific">Kocuria turfanensis</name>
    <dbReference type="NCBI Taxonomy" id="388357"/>
    <lineage>
        <taxon>Bacteria</taxon>
        <taxon>Bacillati</taxon>
        <taxon>Actinomycetota</taxon>
        <taxon>Actinomycetes</taxon>
        <taxon>Micrococcales</taxon>
        <taxon>Micrococcaceae</taxon>
        <taxon>Kocuria</taxon>
    </lineage>
</organism>
<proteinExistence type="predicted"/>
<gene>
    <name evidence="2" type="ORF">KTU01_12880</name>
</gene>